<name>A0A8W8JYZ8_MAGGI</name>
<evidence type="ECO:0000256" key="5">
    <source>
        <dbReference type="ARBA" id="ARBA00022989"/>
    </source>
</evidence>
<dbReference type="Gene3D" id="1.25.40.20">
    <property type="entry name" value="Ankyrin repeat-containing domain"/>
    <property type="match status" value="1"/>
</dbReference>
<dbReference type="GO" id="GO:0051480">
    <property type="term" value="P:regulation of cytosolic calcium ion concentration"/>
    <property type="evidence" value="ECO:0007669"/>
    <property type="project" value="TreeGrafter"/>
</dbReference>
<keyword evidence="2" id="KW-0813">Transport</keyword>
<dbReference type="InterPro" id="IPR036770">
    <property type="entry name" value="Ankyrin_rpt-contain_sf"/>
</dbReference>
<dbReference type="SMART" id="SM01420">
    <property type="entry name" value="TRP_2"/>
    <property type="match status" value="1"/>
</dbReference>
<dbReference type="SUPFAM" id="SSF48403">
    <property type="entry name" value="Ankyrin repeat"/>
    <property type="match status" value="1"/>
</dbReference>
<keyword evidence="6 10" id="KW-0040">ANK repeat</keyword>
<keyword evidence="9" id="KW-0407">Ion channel</keyword>
<dbReference type="PANTHER" id="PTHR10117:SF54">
    <property type="entry name" value="TRANSIENT RECEPTOR POTENTIAL-GAMMA PROTEIN"/>
    <property type="match status" value="1"/>
</dbReference>
<feature type="repeat" description="ANK" evidence="10">
    <location>
        <begin position="127"/>
        <end position="159"/>
    </location>
</feature>
<evidence type="ECO:0000256" key="12">
    <source>
        <dbReference type="SAM" id="Phobius"/>
    </source>
</evidence>
<evidence type="ECO:0000256" key="3">
    <source>
        <dbReference type="ARBA" id="ARBA00022692"/>
    </source>
</evidence>
<evidence type="ECO:0000256" key="6">
    <source>
        <dbReference type="ARBA" id="ARBA00023043"/>
    </source>
</evidence>
<feature type="transmembrane region" description="Helical" evidence="12">
    <location>
        <begin position="747"/>
        <end position="768"/>
    </location>
</feature>
<evidence type="ECO:0000256" key="7">
    <source>
        <dbReference type="ARBA" id="ARBA00023065"/>
    </source>
</evidence>
<feature type="transmembrane region" description="Helical" evidence="12">
    <location>
        <begin position="428"/>
        <end position="451"/>
    </location>
</feature>
<feature type="compositionally biased region" description="Polar residues" evidence="11">
    <location>
        <begin position="981"/>
        <end position="993"/>
    </location>
</feature>
<feature type="transmembrane region" description="Helical" evidence="12">
    <location>
        <begin position="392"/>
        <end position="416"/>
    </location>
</feature>
<feature type="repeat" description="ANK" evidence="10">
    <location>
        <begin position="209"/>
        <end position="241"/>
    </location>
</feature>
<sequence>MTQKSILHLVHIVKNDLRVVSDIAPSQREGRRLLHVNCSDYWVVSSNSTGYASRNNEVNDGMPYKPHQNKKSLSRLALSSEKSNNTKGPLSDLEEEFIFAAEFGDIPTVKRLLEEHPNFNVDFNDILGRTPLRLAVGNEHLEVVELLLDRSNAASIHEALLQAISAGHEQIAETILKHPKYKDVKRENKRFGETDYFFNTTSEDSPFSSDITPLILAAERNQFEIVQLLLLRGETIRKPHHYYCNCQECSNKLVFDQLRLAKTRLNAYRGLASSAYISLSSNDPILTAFELARELRCVAKVEKYYKSDYLALADQLSEYVVRLLDKVRGHDELEKLLNKRKREPDDETYEQLSRLKLAIHYSEKKFVAHASCQQKLVSIWYNDLRAMERSNWFFRSLIVLGVTSAYPLLAILYIFAPHSKIGRFLQYPCIKFIGHAMSFVTFLIMILISSAEGTTDLSRMSSFPGPYRHYLWYKNHSRLTLPEDFVVRTCRPEVIQIGLSLWIIEFRVPKAVCLVGVMNRNVRDPPINLVSMLWQEIKQVFSEGLYGYFDSLYNYLDVAVLTLYLSSFTLKYVCIWKVNVALQYFETREPWEKLLLSDQTAAKQMYWIIADRFYWDSLDPHNIAEGLFAIANVISFTRVSYILPANEMFGPMQISIARMMTDIIKFLAIFLVILVAFMVGLHNLYWYYPKQVREKVEFINHNITVRAEESFGIPDKTVRTVFWSLFGRGDATIVELDEFEHIFTQYVGYWIFGAYNWCSVIVLLNMLIAMMSRSFELIQEDSDTEWKFARSKLYMDYIKSGATLPIPFNMIPTPKSVWKLCSKLSICFCKGEAGDARPHPGRIKDVELYATSPTTTNSGWNVGRSAHKANGIKRFRERMQTTNGFVRSDSDHNLFEEKLTYKRVMKRIVKRYIFDMQRENDSNDDFDEVKQDISSFRYEILNHLQSREDESRECREKITMMEQKLSDLVQQQTVLLNKLCQTNSDDSSQNGEQSGDVHRKKDDSEDDEGLAAPLLSESAYSSLDEPSLEDELLQQLSMSRNQYLEDIPEEEATSQREDRRLKVRVRSESQDTNTSPRLSRQQSLDDENYSTDDIVVQVMNEHDVKNAFDDKL</sequence>
<evidence type="ECO:0000256" key="11">
    <source>
        <dbReference type="SAM" id="MobiDB-lite"/>
    </source>
</evidence>
<evidence type="ECO:0000259" key="13">
    <source>
        <dbReference type="SMART" id="SM01420"/>
    </source>
</evidence>
<protein>
    <recommendedName>
        <fullName evidence="13">Transient receptor ion channel domain-containing protein</fullName>
    </recommendedName>
</protein>
<dbReference type="InterPro" id="IPR002153">
    <property type="entry name" value="TRPC_channel"/>
</dbReference>
<dbReference type="InterPro" id="IPR005821">
    <property type="entry name" value="Ion_trans_dom"/>
</dbReference>
<dbReference type="PROSITE" id="PS50297">
    <property type="entry name" value="ANK_REP_REGION"/>
    <property type="match status" value="1"/>
</dbReference>
<dbReference type="GO" id="GO:0070679">
    <property type="term" value="F:inositol 1,4,5 trisphosphate binding"/>
    <property type="evidence" value="ECO:0007669"/>
    <property type="project" value="TreeGrafter"/>
</dbReference>
<feature type="region of interest" description="Disordered" evidence="11">
    <location>
        <begin position="53"/>
        <end position="89"/>
    </location>
</feature>
<evidence type="ECO:0000313" key="14">
    <source>
        <dbReference type="EnsemblMetazoa" id="G21170.1:cds"/>
    </source>
</evidence>
<keyword evidence="15" id="KW-1185">Reference proteome</keyword>
<dbReference type="PANTHER" id="PTHR10117">
    <property type="entry name" value="TRANSIENT RECEPTOR POTENTIAL CHANNEL"/>
    <property type="match status" value="1"/>
</dbReference>
<dbReference type="SMART" id="SM00248">
    <property type="entry name" value="ANK"/>
    <property type="match status" value="3"/>
</dbReference>
<evidence type="ECO:0000313" key="15">
    <source>
        <dbReference type="Proteomes" id="UP000005408"/>
    </source>
</evidence>
<evidence type="ECO:0000256" key="9">
    <source>
        <dbReference type="ARBA" id="ARBA00023303"/>
    </source>
</evidence>
<dbReference type="PROSITE" id="PS50088">
    <property type="entry name" value="ANK_REPEAT"/>
    <property type="match status" value="2"/>
</dbReference>
<evidence type="ECO:0000256" key="2">
    <source>
        <dbReference type="ARBA" id="ARBA00022448"/>
    </source>
</evidence>
<dbReference type="EnsemblMetazoa" id="G21170.1">
    <property type="protein sequence ID" value="G21170.1:cds"/>
    <property type="gene ID" value="G21170"/>
</dbReference>
<accession>A0A8W8JYZ8</accession>
<feature type="transmembrane region" description="Helical" evidence="12">
    <location>
        <begin position="666"/>
        <end position="688"/>
    </location>
</feature>
<evidence type="ECO:0000256" key="1">
    <source>
        <dbReference type="ARBA" id="ARBA00004141"/>
    </source>
</evidence>
<feature type="compositionally biased region" description="Basic and acidic residues" evidence="11">
    <location>
        <begin position="1053"/>
        <end position="1069"/>
    </location>
</feature>
<dbReference type="InterPro" id="IPR002110">
    <property type="entry name" value="Ankyrin_rpt"/>
</dbReference>
<keyword evidence="5 12" id="KW-1133">Transmembrane helix</keyword>
<keyword evidence="8 12" id="KW-0472">Membrane</keyword>
<dbReference type="Pfam" id="PF08344">
    <property type="entry name" value="TRP_2"/>
    <property type="match status" value="1"/>
</dbReference>
<comment type="subcellular location">
    <subcellularLocation>
        <location evidence="1">Membrane</location>
        <topology evidence="1">Multi-pass membrane protein</topology>
    </subcellularLocation>
</comment>
<dbReference type="AlphaFoldDB" id="A0A8W8JYZ8"/>
<dbReference type="Proteomes" id="UP000005408">
    <property type="component" value="Unassembled WGS sequence"/>
</dbReference>
<keyword evidence="7" id="KW-0406">Ion transport</keyword>
<feature type="domain" description="Transient receptor ion channel" evidence="13">
    <location>
        <begin position="244"/>
        <end position="306"/>
    </location>
</feature>
<dbReference type="Pfam" id="PF00520">
    <property type="entry name" value="Ion_trans"/>
    <property type="match status" value="1"/>
</dbReference>
<dbReference type="GO" id="GO:0034703">
    <property type="term" value="C:cation channel complex"/>
    <property type="evidence" value="ECO:0007669"/>
    <property type="project" value="TreeGrafter"/>
</dbReference>
<feature type="compositionally biased region" description="Polar residues" evidence="11">
    <location>
        <begin position="1070"/>
        <end position="1082"/>
    </location>
</feature>
<dbReference type="GO" id="GO:0005886">
    <property type="term" value="C:plasma membrane"/>
    <property type="evidence" value="ECO:0007669"/>
    <property type="project" value="TreeGrafter"/>
</dbReference>
<feature type="region of interest" description="Disordered" evidence="11">
    <location>
        <begin position="981"/>
        <end position="1009"/>
    </location>
</feature>
<dbReference type="GO" id="GO:0015279">
    <property type="term" value="F:store-operated calcium channel activity"/>
    <property type="evidence" value="ECO:0007669"/>
    <property type="project" value="TreeGrafter"/>
</dbReference>
<evidence type="ECO:0000256" key="8">
    <source>
        <dbReference type="ARBA" id="ARBA00023136"/>
    </source>
</evidence>
<proteinExistence type="predicted"/>
<evidence type="ECO:0000256" key="10">
    <source>
        <dbReference type="PROSITE-ProRule" id="PRU00023"/>
    </source>
</evidence>
<dbReference type="Pfam" id="PF00023">
    <property type="entry name" value="Ank"/>
    <property type="match status" value="1"/>
</dbReference>
<dbReference type="Pfam" id="PF12796">
    <property type="entry name" value="Ank_2"/>
    <property type="match status" value="1"/>
</dbReference>
<reference evidence="14" key="1">
    <citation type="submission" date="2022-08" db="UniProtKB">
        <authorList>
            <consortium name="EnsemblMetazoa"/>
        </authorList>
    </citation>
    <scope>IDENTIFICATION</scope>
    <source>
        <strain evidence="14">05x7-T-G4-1.051#20</strain>
    </source>
</reference>
<dbReference type="InterPro" id="IPR013555">
    <property type="entry name" value="TRP_dom"/>
</dbReference>
<organism evidence="14 15">
    <name type="scientific">Magallana gigas</name>
    <name type="common">Pacific oyster</name>
    <name type="synonym">Crassostrea gigas</name>
    <dbReference type="NCBI Taxonomy" id="29159"/>
    <lineage>
        <taxon>Eukaryota</taxon>
        <taxon>Metazoa</taxon>
        <taxon>Spiralia</taxon>
        <taxon>Lophotrochozoa</taxon>
        <taxon>Mollusca</taxon>
        <taxon>Bivalvia</taxon>
        <taxon>Autobranchia</taxon>
        <taxon>Pteriomorphia</taxon>
        <taxon>Ostreida</taxon>
        <taxon>Ostreoidea</taxon>
        <taxon>Ostreidae</taxon>
        <taxon>Magallana</taxon>
    </lineage>
</organism>
<keyword evidence="4" id="KW-0677">Repeat</keyword>
<dbReference type="PRINTS" id="PR01097">
    <property type="entry name" value="TRNSRECEPTRP"/>
</dbReference>
<keyword evidence="3 12" id="KW-0812">Transmembrane</keyword>
<evidence type="ECO:0000256" key="4">
    <source>
        <dbReference type="ARBA" id="ARBA00022737"/>
    </source>
</evidence>
<feature type="region of interest" description="Disordered" evidence="11">
    <location>
        <begin position="1045"/>
        <end position="1093"/>
    </location>
</feature>